<dbReference type="EMBL" id="GBRH01227565">
    <property type="protein sequence ID" value="JAD70330.1"/>
    <property type="molecule type" value="Transcribed_RNA"/>
</dbReference>
<proteinExistence type="predicted"/>
<sequence length="42" mass="5187">MDFFRPRFLCQSEQGVKKYYLVNWIEMYKPMEKGEVGRLCEH</sequence>
<organism evidence="1">
    <name type="scientific">Arundo donax</name>
    <name type="common">Giant reed</name>
    <name type="synonym">Donax arundinaceus</name>
    <dbReference type="NCBI Taxonomy" id="35708"/>
    <lineage>
        <taxon>Eukaryota</taxon>
        <taxon>Viridiplantae</taxon>
        <taxon>Streptophyta</taxon>
        <taxon>Embryophyta</taxon>
        <taxon>Tracheophyta</taxon>
        <taxon>Spermatophyta</taxon>
        <taxon>Magnoliopsida</taxon>
        <taxon>Liliopsida</taxon>
        <taxon>Poales</taxon>
        <taxon>Poaceae</taxon>
        <taxon>PACMAD clade</taxon>
        <taxon>Arundinoideae</taxon>
        <taxon>Arundineae</taxon>
        <taxon>Arundo</taxon>
    </lineage>
</organism>
<reference evidence="1" key="2">
    <citation type="journal article" date="2015" name="Data Brief">
        <title>Shoot transcriptome of the giant reed, Arundo donax.</title>
        <authorList>
            <person name="Barrero R.A."/>
            <person name="Guerrero F.D."/>
            <person name="Moolhuijzen P."/>
            <person name="Goolsby J.A."/>
            <person name="Tidwell J."/>
            <person name="Bellgard S.E."/>
            <person name="Bellgard M.I."/>
        </authorList>
    </citation>
    <scope>NUCLEOTIDE SEQUENCE</scope>
    <source>
        <tissue evidence="1">Shoot tissue taken approximately 20 cm above the soil surface</tissue>
    </source>
</reference>
<reference evidence="1" key="1">
    <citation type="submission" date="2014-09" db="EMBL/GenBank/DDBJ databases">
        <authorList>
            <person name="Magalhaes I.L.F."/>
            <person name="Oliveira U."/>
            <person name="Santos F.R."/>
            <person name="Vidigal T.H.D.A."/>
            <person name="Brescovit A.D."/>
            <person name="Santos A.J."/>
        </authorList>
    </citation>
    <scope>NUCLEOTIDE SEQUENCE</scope>
    <source>
        <tissue evidence="1">Shoot tissue taken approximately 20 cm above the soil surface</tissue>
    </source>
</reference>
<dbReference type="AlphaFoldDB" id="A0A0A9CA99"/>
<protein>
    <submittedName>
        <fullName evidence="1">Uncharacterized protein</fullName>
    </submittedName>
</protein>
<accession>A0A0A9CA99</accession>
<evidence type="ECO:0000313" key="1">
    <source>
        <dbReference type="EMBL" id="JAD70330.1"/>
    </source>
</evidence>
<name>A0A0A9CA99_ARUDO</name>